<keyword evidence="3" id="KW-1185">Reference proteome</keyword>
<dbReference type="RefSeq" id="WP_152098471.1">
    <property type="nucleotide sequence ID" value="NZ_AP021861.1"/>
</dbReference>
<dbReference type="Proteomes" id="UP000326837">
    <property type="component" value="Chromosome"/>
</dbReference>
<evidence type="ECO:0000313" key="3">
    <source>
        <dbReference type="Proteomes" id="UP000326837"/>
    </source>
</evidence>
<evidence type="ECO:0000313" key="2">
    <source>
        <dbReference type="EMBL" id="BBO32521.1"/>
    </source>
</evidence>
<name>A0A5K7XCF1_9BACT</name>
<keyword evidence="1" id="KW-0472">Membrane</keyword>
<feature type="transmembrane region" description="Helical" evidence="1">
    <location>
        <begin position="61"/>
        <end position="82"/>
    </location>
</feature>
<evidence type="ECO:0000256" key="1">
    <source>
        <dbReference type="SAM" id="Phobius"/>
    </source>
</evidence>
<feature type="transmembrane region" description="Helical" evidence="1">
    <location>
        <begin position="112"/>
        <end position="130"/>
    </location>
</feature>
<protein>
    <submittedName>
        <fullName evidence="2">Uncharacterized protein</fullName>
    </submittedName>
</protein>
<dbReference type="EMBL" id="AP021861">
    <property type="protein sequence ID" value="BBO32521.1"/>
    <property type="molecule type" value="Genomic_DNA"/>
</dbReference>
<gene>
    <name evidence="2" type="ORF">PLANPX_2133</name>
</gene>
<dbReference type="AlphaFoldDB" id="A0A5K7XCF1"/>
<keyword evidence="1" id="KW-1133">Transmembrane helix</keyword>
<accession>A0A5K7XCF1</accession>
<feature type="transmembrane region" description="Helical" evidence="1">
    <location>
        <begin position="89"/>
        <end position="106"/>
    </location>
</feature>
<proteinExistence type="predicted"/>
<organism evidence="2 3">
    <name type="scientific">Lacipirellula parvula</name>
    <dbReference type="NCBI Taxonomy" id="2650471"/>
    <lineage>
        <taxon>Bacteria</taxon>
        <taxon>Pseudomonadati</taxon>
        <taxon>Planctomycetota</taxon>
        <taxon>Planctomycetia</taxon>
        <taxon>Pirellulales</taxon>
        <taxon>Lacipirellulaceae</taxon>
        <taxon>Lacipirellula</taxon>
    </lineage>
</organism>
<reference evidence="3" key="1">
    <citation type="submission" date="2019-10" db="EMBL/GenBank/DDBJ databases">
        <title>Lacipirellula parvula gen. nov., sp. nov., representing a lineage of planctomycetes widespread in freshwater anoxic habitats, and description of the family Lacipirellulaceae.</title>
        <authorList>
            <person name="Dedysh S.N."/>
            <person name="Kulichevskaya I.S."/>
            <person name="Beletsky A.V."/>
            <person name="Rakitin A.L."/>
            <person name="Mardanov A.V."/>
            <person name="Ivanova A.A."/>
            <person name="Saltykova V.X."/>
            <person name="Rijpstra W.I.C."/>
            <person name="Sinninghe Damste J.S."/>
            <person name="Ravin N.V."/>
        </authorList>
    </citation>
    <scope>NUCLEOTIDE SEQUENCE [LARGE SCALE GENOMIC DNA]</scope>
    <source>
        <strain evidence="3">PX69</strain>
    </source>
</reference>
<dbReference type="KEGG" id="lpav:PLANPX_2133"/>
<keyword evidence="1" id="KW-0812">Transmembrane</keyword>
<sequence>MLQPANRLVLLSAGVFTLSFFLPAFTITSGRTHESEDIPGYKALFIALTPFANNEAKHAGAIPPFICAFANVAWLLAVFLYFTAGPSRALAMLFLAIPLASIYIFGGMRFGYYVWIGSMVMLAAACVLKLQAAHLKDDR</sequence>